<keyword evidence="4 7" id="KW-0442">Lipid degradation</keyword>
<dbReference type="Pfam" id="PF04083">
    <property type="entry name" value="Abhydro_lipase"/>
    <property type="match status" value="1"/>
</dbReference>
<evidence type="ECO:0000313" key="12">
    <source>
        <dbReference type="Proteomes" id="UP000499080"/>
    </source>
</evidence>
<name>A0A4Y2CJ51_ARAVE</name>
<feature type="active site" description="Charge relay system" evidence="8">
    <location>
        <position position="351"/>
    </location>
</feature>
<dbReference type="InterPro" id="IPR025483">
    <property type="entry name" value="Lipase_euk"/>
</dbReference>
<evidence type="ECO:0000256" key="4">
    <source>
        <dbReference type="ARBA" id="ARBA00022963"/>
    </source>
</evidence>
<dbReference type="InterPro" id="IPR029058">
    <property type="entry name" value="AB_hydrolase_fold"/>
</dbReference>
<keyword evidence="12" id="KW-1185">Reference proteome</keyword>
<dbReference type="OrthoDB" id="7958685at2759"/>
<feature type="chain" id="PRO_5021260631" description="Lipase" evidence="9">
    <location>
        <begin position="17"/>
        <end position="408"/>
    </location>
</feature>
<dbReference type="GO" id="GO:0016788">
    <property type="term" value="F:hydrolase activity, acting on ester bonds"/>
    <property type="evidence" value="ECO:0007669"/>
    <property type="project" value="InterPro"/>
</dbReference>
<accession>A0A4Y2CJ51</accession>
<comment type="caution">
    <text evidence="11">The sequence shown here is derived from an EMBL/GenBank/DDBJ whole genome shotgun (WGS) entry which is preliminary data.</text>
</comment>
<evidence type="ECO:0000256" key="5">
    <source>
        <dbReference type="ARBA" id="ARBA00023098"/>
    </source>
</evidence>
<evidence type="ECO:0000259" key="10">
    <source>
        <dbReference type="Pfam" id="PF04083"/>
    </source>
</evidence>
<dbReference type="Gene3D" id="3.40.50.1820">
    <property type="entry name" value="alpha/beta hydrolase"/>
    <property type="match status" value="1"/>
</dbReference>
<dbReference type="AlphaFoldDB" id="A0A4Y2CJ51"/>
<keyword evidence="6" id="KW-0325">Glycoprotein</keyword>
<evidence type="ECO:0000256" key="1">
    <source>
        <dbReference type="ARBA" id="ARBA00010701"/>
    </source>
</evidence>
<organism evidence="11 12">
    <name type="scientific">Araneus ventricosus</name>
    <name type="common">Orbweaver spider</name>
    <name type="synonym">Epeira ventricosa</name>
    <dbReference type="NCBI Taxonomy" id="182803"/>
    <lineage>
        <taxon>Eukaryota</taxon>
        <taxon>Metazoa</taxon>
        <taxon>Ecdysozoa</taxon>
        <taxon>Arthropoda</taxon>
        <taxon>Chelicerata</taxon>
        <taxon>Arachnida</taxon>
        <taxon>Araneae</taxon>
        <taxon>Araneomorphae</taxon>
        <taxon>Entelegynae</taxon>
        <taxon>Araneoidea</taxon>
        <taxon>Araneidae</taxon>
        <taxon>Araneus</taxon>
    </lineage>
</organism>
<dbReference type="FunFam" id="3.40.50.1820:FF:000021">
    <property type="entry name" value="Lipase"/>
    <property type="match status" value="1"/>
</dbReference>
<proteinExistence type="inferred from homology"/>
<comment type="similarity">
    <text evidence="1 7">Belongs to the AB hydrolase superfamily. Lipase family.</text>
</comment>
<evidence type="ECO:0000256" key="2">
    <source>
        <dbReference type="ARBA" id="ARBA00022729"/>
    </source>
</evidence>
<dbReference type="EMBL" id="BGPR01000203">
    <property type="protein sequence ID" value="GBM04471.1"/>
    <property type="molecule type" value="Genomic_DNA"/>
</dbReference>
<dbReference type="PANTHER" id="PTHR11005">
    <property type="entry name" value="LYSOSOMAL ACID LIPASE-RELATED"/>
    <property type="match status" value="1"/>
</dbReference>
<evidence type="ECO:0000313" key="11">
    <source>
        <dbReference type="EMBL" id="GBM04471.1"/>
    </source>
</evidence>
<keyword evidence="3 7" id="KW-0378">Hydrolase</keyword>
<dbReference type="SUPFAM" id="SSF53474">
    <property type="entry name" value="alpha/beta-Hydrolases"/>
    <property type="match status" value="1"/>
</dbReference>
<feature type="domain" description="Partial AB-hydrolase lipase" evidence="10">
    <location>
        <begin position="42"/>
        <end position="104"/>
    </location>
</feature>
<evidence type="ECO:0000256" key="7">
    <source>
        <dbReference type="PIRNR" id="PIRNR000862"/>
    </source>
</evidence>
<evidence type="ECO:0000256" key="9">
    <source>
        <dbReference type="SAM" id="SignalP"/>
    </source>
</evidence>
<keyword evidence="2 9" id="KW-0732">Signal</keyword>
<dbReference type="PIRSF" id="PIRSF000862">
    <property type="entry name" value="Steryl_ester_lip"/>
    <property type="match status" value="1"/>
</dbReference>
<protein>
    <recommendedName>
        <fullName evidence="7">Lipase</fullName>
    </recommendedName>
</protein>
<feature type="active site" description="Nucleophile" evidence="8">
    <location>
        <position position="181"/>
    </location>
</feature>
<gene>
    <name evidence="11" type="primary">LIPA</name>
    <name evidence="11" type="ORF">AVEN_197886_1</name>
</gene>
<dbReference type="InterPro" id="IPR006693">
    <property type="entry name" value="AB_hydrolase_lipase"/>
</dbReference>
<feature type="active site" description="Charge relay system" evidence="8">
    <location>
        <position position="382"/>
    </location>
</feature>
<keyword evidence="5" id="KW-0443">Lipid metabolism</keyword>
<evidence type="ECO:0000256" key="6">
    <source>
        <dbReference type="ARBA" id="ARBA00023180"/>
    </source>
</evidence>
<dbReference type="GO" id="GO:0016042">
    <property type="term" value="P:lipid catabolic process"/>
    <property type="evidence" value="ECO:0007669"/>
    <property type="project" value="UniProtKB-KW"/>
</dbReference>
<sequence length="408" mass="46474">MLLHLTSLAILATTAAKNWPNNNVNNIENSVLSPDPDFYRNVSELITSKGYPVENHVVQTEDGFLLSVQHIPHGRNGPGTFQGKKEVVFLQHGFLSASHDWVINFPDQSLGFILADAGYDVWMGNTRGNTYSRKHVKYTPDMDKFWENSTFSEMGYYDVPAMIDYVLNETCEKQLSYIGHSQGTAACFVMLSERPEYNQKIKIFIALAPISTVGYMTNPIHFIARAKEEFELIAKIFQWRDFLPNSTLIKFFSELVCNHEEPRICKGIMSLAFGESNELNSTRIHVYAAHTPAGTSVKSVIHYAQLYLSRKFAKYDYGKEENFAHYGQETPPEYDLSPITAPVAVIWASHDNLADPTDVKLLLKKLKSLVDVYEVPYKPFNHVDFTLAVHAKYLLYDKVLEWLNKYSS</sequence>
<feature type="signal peptide" evidence="9">
    <location>
        <begin position="1"/>
        <end position="16"/>
    </location>
</feature>
<evidence type="ECO:0000256" key="8">
    <source>
        <dbReference type="PIRSR" id="PIRSR000862-1"/>
    </source>
</evidence>
<reference evidence="11 12" key="1">
    <citation type="journal article" date="2019" name="Sci. Rep.">
        <title>Orb-weaving spider Araneus ventricosus genome elucidates the spidroin gene catalogue.</title>
        <authorList>
            <person name="Kono N."/>
            <person name="Nakamura H."/>
            <person name="Ohtoshi R."/>
            <person name="Moran D.A.P."/>
            <person name="Shinohara A."/>
            <person name="Yoshida Y."/>
            <person name="Fujiwara M."/>
            <person name="Mori M."/>
            <person name="Tomita M."/>
            <person name="Arakawa K."/>
        </authorList>
    </citation>
    <scope>NUCLEOTIDE SEQUENCE [LARGE SCALE GENOMIC DNA]</scope>
</reference>
<evidence type="ECO:0000256" key="3">
    <source>
        <dbReference type="ARBA" id="ARBA00022801"/>
    </source>
</evidence>
<dbReference type="Proteomes" id="UP000499080">
    <property type="component" value="Unassembled WGS sequence"/>
</dbReference>